<feature type="domain" description="Methyltransferase FkbM" evidence="1">
    <location>
        <begin position="87"/>
        <end position="245"/>
    </location>
</feature>
<sequence length="261" mass="27733">MSRRLARFLTGLVLRATTPMKPRRAASTRALVAEALLQRVSVETLAGPVLVECPSARALHDPHGFGQDEPETVAWIAGLPAGTVLWDIGANIGLYSLFAAKRGLRVLAFEPSASSFAAMVRNIEINGFDDRVSAYCLALAQNTGLVVLNMANTAAGHSMHSIEAREGGFRQAVPSFAIDDFVRHMNAPPPGAIKLDVDGIEPAILLGAHSTLRAHVREVLVEIDGANAAAGGNGIPEILISCGFREVPLEGATRNRRFVKG</sequence>
<keyword evidence="2" id="KW-0808">Transferase</keyword>
<dbReference type="SUPFAM" id="SSF53335">
    <property type="entry name" value="S-adenosyl-L-methionine-dependent methyltransferases"/>
    <property type="match status" value="1"/>
</dbReference>
<keyword evidence="2" id="KW-0489">Methyltransferase</keyword>
<organism evidence="2 3">
    <name type="scientific">Roseococcus pinisoli</name>
    <dbReference type="NCBI Taxonomy" id="2835040"/>
    <lineage>
        <taxon>Bacteria</taxon>
        <taxon>Pseudomonadati</taxon>
        <taxon>Pseudomonadota</taxon>
        <taxon>Alphaproteobacteria</taxon>
        <taxon>Acetobacterales</taxon>
        <taxon>Roseomonadaceae</taxon>
        <taxon>Roseococcus</taxon>
    </lineage>
</organism>
<protein>
    <submittedName>
        <fullName evidence="2">FkbM family methyltransferase</fullName>
    </submittedName>
</protein>
<comment type="caution">
    <text evidence="2">The sequence shown here is derived from an EMBL/GenBank/DDBJ whole genome shotgun (WGS) entry which is preliminary data.</text>
</comment>
<dbReference type="EMBL" id="JAHCDA010000003">
    <property type="protein sequence ID" value="MBS7812605.1"/>
    <property type="molecule type" value="Genomic_DNA"/>
</dbReference>
<accession>A0ABS5QFZ4</accession>
<dbReference type="GO" id="GO:0008168">
    <property type="term" value="F:methyltransferase activity"/>
    <property type="evidence" value="ECO:0007669"/>
    <property type="project" value="UniProtKB-KW"/>
</dbReference>
<dbReference type="PANTHER" id="PTHR34203">
    <property type="entry name" value="METHYLTRANSFERASE, FKBM FAMILY PROTEIN"/>
    <property type="match status" value="1"/>
</dbReference>
<reference evidence="2 3" key="1">
    <citation type="submission" date="2021-05" db="EMBL/GenBank/DDBJ databases">
        <title>Roseococcus sp. XZZS9, whole genome shotgun sequencing project.</title>
        <authorList>
            <person name="Zhao G."/>
            <person name="Shen L."/>
        </authorList>
    </citation>
    <scope>NUCLEOTIDE SEQUENCE [LARGE SCALE GENOMIC DNA]</scope>
    <source>
        <strain evidence="2 3">XZZS9</strain>
    </source>
</reference>
<evidence type="ECO:0000259" key="1">
    <source>
        <dbReference type="Pfam" id="PF05050"/>
    </source>
</evidence>
<keyword evidence="3" id="KW-1185">Reference proteome</keyword>
<dbReference type="Pfam" id="PF05050">
    <property type="entry name" value="Methyltransf_21"/>
    <property type="match status" value="1"/>
</dbReference>
<dbReference type="GO" id="GO:0032259">
    <property type="term" value="P:methylation"/>
    <property type="evidence" value="ECO:0007669"/>
    <property type="project" value="UniProtKB-KW"/>
</dbReference>
<evidence type="ECO:0000313" key="3">
    <source>
        <dbReference type="Proteomes" id="UP000766336"/>
    </source>
</evidence>
<dbReference type="PANTHER" id="PTHR34203:SF15">
    <property type="entry name" value="SLL1173 PROTEIN"/>
    <property type="match status" value="1"/>
</dbReference>
<dbReference type="InterPro" id="IPR052514">
    <property type="entry name" value="SAM-dependent_MTase"/>
</dbReference>
<dbReference type="InterPro" id="IPR006342">
    <property type="entry name" value="FkbM_mtfrase"/>
</dbReference>
<dbReference type="RefSeq" id="WP_213671297.1">
    <property type="nucleotide sequence ID" value="NZ_JAHCDA010000003.1"/>
</dbReference>
<dbReference type="Proteomes" id="UP000766336">
    <property type="component" value="Unassembled WGS sequence"/>
</dbReference>
<proteinExistence type="predicted"/>
<dbReference type="NCBIfam" id="TIGR01444">
    <property type="entry name" value="fkbM_fam"/>
    <property type="match status" value="1"/>
</dbReference>
<name>A0ABS5QFZ4_9PROT</name>
<evidence type="ECO:0000313" key="2">
    <source>
        <dbReference type="EMBL" id="MBS7812605.1"/>
    </source>
</evidence>
<dbReference type="InterPro" id="IPR029063">
    <property type="entry name" value="SAM-dependent_MTases_sf"/>
</dbReference>
<gene>
    <name evidence="2" type="ORF">KHU32_16765</name>
</gene>
<dbReference type="Gene3D" id="3.40.50.150">
    <property type="entry name" value="Vaccinia Virus protein VP39"/>
    <property type="match status" value="1"/>
</dbReference>